<reference evidence="3" key="1">
    <citation type="journal article" date="2019" name="Plant Biotechnol. J.">
        <title>Genome sequencing of the Australian wild diploid species Gossypium australe highlights disease resistance and delayed gland morphogenesis.</title>
        <authorList>
            <person name="Cai Y."/>
            <person name="Cai X."/>
            <person name="Wang Q."/>
            <person name="Wang P."/>
            <person name="Zhang Y."/>
            <person name="Cai C."/>
            <person name="Xu Y."/>
            <person name="Wang K."/>
            <person name="Zhou Z."/>
            <person name="Wang C."/>
            <person name="Geng S."/>
            <person name="Li B."/>
            <person name="Dong Q."/>
            <person name="Hou Y."/>
            <person name="Wang H."/>
            <person name="Ai P."/>
            <person name="Liu Z."/>
            <person name="Yi F."/>
            <person name="Sun M."/>
            <person name="An G."/>
            <person name="Cheng J."/>
            <person name="Zhang Y."/>
            <person name="Shi Q."/>
            <person name="Xie Y."/>
            <person name="Shi X."/>
            <person name="Chang Y."/>
            <person name="Huang F."/>
            <person name="Chen Y."/>
            <person name="Hong S."/>
            <person name="Mi L."/>
            <person name="Sun Q."/>
            <person name="Zhang L."/>
            <person name="Zhou B."/>
            <person name="Peng R."/>
            <person name="Zhang X."/>
            <person name="Liu F."/>
        </authorList>
    </citation>
    <scope>NUCLEOTIDE SEQUENCE [LARGE SCALE GENOMIC DNA]</scope>
    <source>
        <strain evidence="3">cv. PA1801</strain>
    </source>
</reference>
<feature type="region of interest" description="Disordered" evidence="1">
    <location>
        <begin position="65"/>
        <end position="89"/>
    </location>
</feature>
<name>A0A5B6WYR9_9ROSI</name>
<proteinExistence type="predicted"/>
<gene>
    <name evidence="2" type="ORF">EPI10_030971</name>
</gene>
<sequence length="89" mass="9892">MAKNTALIQSQVATLKNLENQMGQLAIELHNRPQATSPSDMEHPRNIGKEHCKAVALQCGRTLEPKEVEVEDEPAKRKENQPAIEIPTP</sequence>
<dbReference type="EMBL" id="SMMG02000001">
    <property type="protein sequence ID" value="KAA3487121.1"/>
    <property type="molecule type" value="Genomic_DNA"/>
</dbReference>
<evidence type="ECO:0000313" key="3">
    <source>
        <dbReference type="Proteomes" id="UP000325315"/>
    </source>
</evidence>
<dbReference type="Proteomes" id="UP000325315">
    <property type="component" value="Unassembled WGS sequence"/>
</dbReference>
<dbReference type="OrthoDB" id="1750859at2759"/>
<accession>A0A5B6WYR9</accession>
<feature type="compositionally biased region" description="Basic and acidic residues" evidence="1">
    <location>
        <begin position="65"/>
        <end position="80"/>
    </location>
</feature>
<comment type="caution">
    <text evidence="2">The sequence shown here is derived from an EMBL/GenBank/DDBJ whole genome shotgun (WGS) entry which is preliminary data.</text>
</comment>
<dbReference type="AlphaFoldDB" id="A0A5B6WYR9"/>
<organism evidence="2 3">
    <name type="scientific">Gossypium australe</name>
    <dbReference type="NCBI Taxonomy" id="47621"/>
    <lineage>
        <taxon>Eukaryota</taxon>
        <taxon>Viridiplantae</taxon>
        <taxon>Streptophyta</taxon>
        <taxon>Embryophyta</taxon>
        <taxon>Tracheophyta</taxon>
        <taxon>Spermatophyta</taxon>
        <taxon>Magnoliopsida</taxon>
        <taxon>eudicotyledons</taxon>
        <taxon>Gunneridae</taxon>
        <taxon>Pentapetalae</taxon>
        <taxon>rosids</taxon>
        <taxon>malvids</taxon>
        <taxon>Malvales</taxon>
        <taxon>Malvaceae</taxon>
        <taxon>Malvoideae</taxon>
        <taxon>Gossypium</taxon>
    </lineage>
</organism>
<keyword evidence="3" id="KW-1185">Reference proteome</keyword>
<evidence type="ECO:0000313" key="2">
    <source>
        <dbReference type="EMBL" id="KAA3487121.1"/>
    </source>
</evidence>
<evidence type="ECO:0000256" key="1">
    <source>
        <dbReference type="SAM" id="MobiDB-lite"/>
    </source>
</evidence>
<protein>
    <submittedName>
        <fullName evidence="2">Uncharacterized protein</fullName>
    </submittedName>
</protein>